<protein>
    <submittedName>
        <fullName evidence="1">Protein tyrosine/serine phosphatase</fullName>
    </submittedName>
</protein>
<evidence type="ECO:0000313" key="2">
    <source>
        <dbReference type="Proteomes" id="UP000546007"/>
    </source>
</evidence>
<dbReference type="GO" id="GO:0004721">
    <property type="term" value="F:phosphoprotein phosphatase activity"/>
    <property type="evidence" value="ECO:0007669"/>
    <property type="project" value="InterPro"/>
</dbReference>
<gene>
    <name evidence="1" type="ORF">GGR14_003953</name>
</gene>
<sequence length="88" mass="10061">MGVALILYALGINEQTMMEDYLASNVYLSDKYAKEIAIHPNLKSVLTVKREFLQAELDQIKTTLGSVEKFLKTVLEVDISAFRKQFLY</sequence>
<reference evidence="1 2" key="1">
    <citation type="submission" date="2020-08" db="EMBL/GenBank/DDBJ databases">
        <title>Genomic Encyclopedia of Type Strains, Phase IV (KMG-IV): sequencing the most valuable type-strain genomes for metagenomic binning, comparative biology and taxonomic classification.</title>
        <authorList>
            <person name="Goeker M."/>
        </authorList>
    </citation>
    <scope>NUCLEOTIDE SEQUENCE [LARGE SCALE GENOMIC DNA]</scope>
    <source>
        <strain evidence="1 2">DSM 105721</strain>
    </source>
</reference>
<dbReference type="InterPro" id="IPR026893">
    <property type="entry name" value="Tyr/Ser_Pase_IphP-type"/>
</dbReference>
<dbReference type="AlphaFoldDB" id="A0A7W6N0L4"/>
<proteinExistence type="predicted"/>
<dbReference type="SUPFAM" id="SSF52799">
    <property type="entry name" value="(Phosphotyrosine protein) phosphatases II"/>
    <property type="match status" value="1"/>
</dbReference>
<name>A0A7W6N0L4_9BACT</name>
<evidence type="ECO:0000313" key="1">
    <source>
        <dbReference type="EMBL" id="MBB4028129.1"/>
    </source>
</evidence>
<dbReference type="Proteomes" id="UP000546007">
    <property type="component" value="Unassembled WGS sequence"/>
</dbReference>
<dbReference type="Gene3D" id="3.90.190.10">
    <property type="entry name" value="Protein tyrosine phosphatase superfamily"/>
    <property type="match status" value="1"/>
</dbReference>
<dbReference type="EMBL" id="JACIES010000017">
    <property type="protein sequence ID" value="MBB4028129.1"/>
    <property type="molecule type" value="Genomic_DNA"/>
</dbReference>
<comment type="caution">
    <text evidence="1">The sequence shown here is derived from an EMBL/GenBank/DDBJ whole genome shotgun (WGS) entry which is preliminary data.</text>
</comment>
<dbReference type="OrthoDB" id="1188001at2"/>
<accession>A0A7W6N0L4</accession>
<keyword evidence="2" id="KW-1185">Reference proteome</keyword>
<organism evidence="1 2">
    <name type="scientific">Butyricimonas faecihominis</name>
    <dbReference type="NCBI Taxonomy" id="1472416"/>
    <lineage>
        <taxon>Bacteria</taxon>
        <taxon>Pseudomonadati</taxon>
        <taxon>Bacteroidota</taxon>
        <taxon>Bacteroidia</taxon>
        <taxon>Bacteroidales</taxon>
        <taxon>Odoribacteraceae</taxon>
        <taxon>Butyricimonas</taxon>
    </lineage>
</organism>
<dbReference type="InterPro" id="IPR029021">
    <property type="entry name" value="Prot-tyrosine_phosphatase-like"/>
</dbReference>
<dbReference type="Pfam" id="PF13350">
    <property type="entry name" value="Y_phosphatase3"/>
    <property type="match status" value="1"/>
</dbReference>